<evidence type="ECO:0000256" key="4">
    <source>
        <dbReference type="ARBA" id="ARBA00023136"/>
    </source>
</evidence>
<feature type="transmembrane region" description="Helical" evidence="5">
    <location>
        <begin position="206"/>
        <end position="225"/>
    </location>
</feature>
<dbReference type="InterPro" id="IPR036259">
    <property type="entry name" value="MFS_trans_sf"/>
</dbReference>
<feature type="transmembrane region" description="Helical" evidence="5">
    <location>
        <begin position="50"/>
        <end position="67"/>
    </location>
</feature>
<feature type="transmembrane region" description="Helical" evidence="5">
    <location>
        <begin position="407"/>
        <end position="429"/>
    </location>
</feature>
<feature type="transmembrane region" description="Helical" evidence="5">
    <location>
        <begin position="79"/>
        <end position="98"/>
    </location>
</feature>
<organism evidence="7 8">
    <name type="scientific">Lentithecium fluviatile CBS 122367</name>
    <dbReference type="NCBI Taxonomy" id="1168545"/>
    <lineage>
        <taxon>Eukaryota</taxon>
        <taxon>Fungi</taxon>
        <taxon>Dikarya</taxon>
        <taxon>Ascomycota</taxon>
        <taxon>Pezizomycotina</taxon>
        <taxon>Dothideomycetes</taxon>
        <taxon>Pleosporomycetidae</taxon>
        <taxon>Pleosporales</taxon>
        <taxon>Massarineae</taxon>
        <taxon>Lentitheciaceae</taxon>
        <taxon>Lentithecium</taxon>
    </lineage>
</organism>
<dbReference type="Pfam" id="PF07690">
    <property type="entry name" value="MFS_1"/>
    <property type="match status" value="1"/>
</dbReference>
<evidence type="ECO:0000256" key="5">
    <source>
        <dbReference type="SAM" id="Phobius"/>
    </source>
</evidence>
<proteinExistence type="predicted"/>
<feature type="domain" description="Major facilitator superfamily (MFS) profile" evidence="6">
    <location>
        <begin position="13"/>
        <end position="500"/>
    </location>
</feature>
<protein>
    <submittedName>
        <fullName evidence="7">MFS general substrate transporter</fullName>
    </submittedName>
</protein>
<sequence>MEEWKPQKKEWFIMISLSIISFMVAIDATVLVTVLPQIALSIHGTSIDAFWAGTSYLLSSAVFQPVIASISTFFGRQQLLLVSLTLFTLGTVLCTAANDFTVMLVGRSIQGIGGGGVITLSQVIFCDIVPLRLRPKYFAMVLLSWSVGTIIGPIVGGAFVERTTWRWVFIINFPFCVLGFVLAVFFVRLNSVAKLTLSQKLRQTDWIGAVLFVGGTTSFLVGLSWGGVQFKWVSVQTLAPVIIGLVGVVVFVAWQVWIKSRSLLPMSIFYCPSAIAAFYCALANGLLLFSALYYIPFYCMSVRRSGSTRAAVDILPGLVLMVPGSIVVAVLTTRLGRWRWAIWSGWALTILGIGLLLLLDLHTSYAVLAVILAVFGIGSGMVLTSVNVGIQAISKVEDCAMAASMYGFFRSLGMPLGVALSGTTFTNAMKSKLSSFGLPDEIAHDSERYIYVLQTMALDDLRRTAILESYLHGFRAVFILMTGVAGSALAASLFIKRFSMEKRLADNRFSVR</sequence>
<accession>A0A6G1J1Q5</accession>
<dbReference type="PANTHER" id="PTHR23501">
    <property type="entry name" value="MAJOR FACILITATOR SUPERFAMILY"/>
    <property type="match status" value="1"/>
</dbReference>
<dbReference type="InterPro" id="IPR020846">
    <property type="entry name" value="MFS_dom"/>
</dbReference>
<comment type="subcellular location">
    <subcellularLocation>
        <location evidence="1">Membrane</location>
        <topology evidence="1">Multi-pass membrane protein</topology>
    </subcellularLocation>
</comment>
<reference evidence="7" key="1">
    <citation type="journal article" date="2020" name="Stud. Mycol.">
        <title>101 Dothideomycetes genomes: a test case for predicting lifestyles and emergence of pathogens.</title>
        <authorList>
            <person name="Haridas S."/>
            <person name="Albert R."/>
            <person name="Binder M."/>
            <person name="Bloem J."/>
            <person name="Labutti K."/>
            <person name="Salamov A."/>
            <person name="Andreopoulos B."/>
            <person name="Baker S."/>
            <person name="Barry K."/>
            <person name="Bills G."/>
            <person name="Bluhm B."/>
            <person name="Cannon C."/>
            <person name="Castanera R."/>
            <person name="Culley D."/>
            <person name="Daum C."/>
            <person name="Ezra D."/>
            <person name="Gonzalez J."/>
            <person name="Henrissat B."/>
            <person name="Kuo A."/>
            <person name="Liang C."/>
            <person name="Lipzen A."/>
            <person name="Lutzoni F."/>
            <person name="Magnuson J."/>
            <person name="Mondo S."/>
            <person name="Nolan M."/>
            <person name="Ohm R."/>
            <person name="Pangilinan J."/>
            <person name="Park H.-J."/>
            <person name="Ramirez L."/>
            <person name="Alfaro M."/>
            <person name="Sun H."/>
            <person name="Tritt A."/>
            <person name="Yoshinaga Y."/>
            <person name="Zwiers L.-H."/>
            <person name="Turgeon B."/>
            <person name="Goodwin S."/>
            <person name="Spatafora J."/>
            <person name="Crous P."/>
            <person name="Grigoriev I."/>
        </authorList>
    </citation>
    <scope>NUCLEOTIDE SEQUENCE</scope>
    <source>
        <strain evidence="7">CBS 122367</strain>
    </source>
</reference>
<feature type="transmembrane region" description="Helical" evidence="5">
    <location>
        <begin position="137"/>
        <end position="159"/>
    </location>
</feature>
<feature type="transmembrane region" description="Helical" evidence="5">
    <location>
        <begin position="269"/>
        <end position="294"/>
    </location>
</feature>
<feature type="transmembrane region" description="Helical" evidence="5">
    <location>
        <begin position="340"/>
        <end position="359"/>
    </location>
</feature>
<dbReference type="EMBL" id="MU005581">
    <property type="protein sequence ID" value="KAF2684442.1"/>
    <property type="molecule type" value="Genomic_DNA"/>
</dbReference>
<name>A0A6G1J1Q5_9PLEO</name>
<feature type="transmembrane region" description="Helical" evidence="5">
    <location>
        <begin position="314"/>
        <end position="333"/>
    </location>
</feature>
<feature type="transmembrane region" description="Helical" evidence="5">
    <location>
        <begin position="237"/>
        <end position="257"/>
    </location>
</feature>
<evidence type="ECO:0000256" key="2">
    <source>
        <dbReference type="ARBA" id="ARBA00022692"/>
    </source>
</evidence>
<dbReference type="GO" id="GO:0005886">
    <property type="term" value="C:plasma membrane"/>
    <property type="evidence" value="ECO:0007669"/>
    <property type="project" value="TreeGrafter"/>
</dbReference>
<keyword evidence="8" id="KW-1185">Reference proteome</keyword>
<dbReference type="InterPro" id="IPR011701">
    <property type="entry name" value="MFS"/>
</dbReference>
<keyword evidence="2 5" id="KW-0812">Transmembrane</keyword>
<feature type="transmembrane region" description="Helical" evidence="5">
    <location>
        <begin position="104"/>
        <end position="125"/>
    </location>
</feature>
<dbReference type="FunFam" id="1.20.1720.10:FF:000018">
    <property type="entry name" value="Putative MFS multidrug transporter"/>
    <property type="match status" value="1"/>
</dbReference>
<dbReference type="PROSITE" id="PS50850">
    <property type="entry name" value="MFS"/>
    <property type="match status" value="1"/>
</dbReference>
<dbReference type="SUPFAM" id="SSF103473">
    <property type="entry name" value="MFS general substrate transporter"/>
    <property type="match status" value="1"/>
</dbReference>
<feature type="transmembrane region" description="Helical" evidence="5">
    <location>
        <begin position="365"/>
        <end position="386"/>
    </location>
</feature>
<dbReference type="GO" id="GO:0022857">
    <property type="term" value="F:transmembrane transporter activity"/>
    <property type="evidence" value="ECO:0007669"/>
    <property type="project" value="InterPro"/>
</dbReference>
<dbReference type="OrthoDB" id="2351791at2759"/>
<dbReference type="PANTHER" id="PTHR23501:SF94">
    <property type="entry name" value="MAJOR FACILITATOR SUPERFAMILY (MFS) PROFILE DOMAIN-CONTAINING PROTEIN"/>
    <property type="match status" value="1"/>
</dbReference>
<gene>
    <name evidence="7" type="ORF">K458DRAFT_366806</name>
</gene>
<feature type="transmembrane region" description="Helical" evidence="5">
    <location>
        <begin position="12"/>
        <end position="38"/>
    </location>
</feature>
<keyword evidence="4 5" id="KW-0472">Membrane</keyword>
<evidence type="ECO:0000259" key="6">
    <source>
        <dbReference type="PROSITE" id="PS50850"/>
    </source>
</evidence>
<dbReference type="AlphaFoldDB" id="A0A6G1J1Q5"/>
<evidence type="ECO:0000313" key="7">
    <source>
        <dbReference type="EMBL" id="KAF2684442.1"/>
    </source>
</evidence>
<evidence type="ECO:0000313" key="8">
    <source>
        <dbReference type="Proteomes" id="UP000799291"/>
    </source>
</evidence>
<dbReference type="Gene3D" id="1.20.1250.20">
    <property type="entry name" value="MFS general substrate transporter like domains"/>
    <property type="match status" value="1"/>
</dbReference>
<feature type="transmembrane region" description="Helical" evidence="5">
    <location>
        <begin position="476"/>
        <end position="495"/>
    </location>
</feature>
<keyword evidence="3 5" id="KW-1133">Transmembrane helix</keyword>
<evidence type="ECO:0000256" key="1">
    <source>
        <dbReference type="ARBA" id="ARBA00004141"/>
    </source>
</evidence>
<dbReference type="Proteomes" id="UP000799291">
    <property type="component" value="Unassembled WGS sequence"/>
</dbReference>
<feature type="transmembrane region" description="Helical" evidence="5">
    <location>
        <begin position="165"/>
        <end position="186"/>
    </location>
</feature>
<evidence type="ECO:0000256" key="3">
    <source>
        <dbReference type="ARBA" id="ARBA00022989"/>
    </source>
</evidence>